<comment type="caution">
    <text evidence="2">The sequence shown here is derived from an EMBL/GenBank/DDBJ whole genome shotgun (WGS) entry which is preliminary data.</text>
</comment>
<protein>
    <submittedName>
        <fullName evidence="2">Uncharacterized protein</fullName>
    </submittedName>
</protein>
<feature type="transmembrane region" description="Helical" evidence="1">
    <location>
        <begin position="31"/>
        <end position="50"/>
    </location>
</feature>
<proteinExistence type="predicted"/>
<accession>A0A7K4HLR7</accession>
<dbReference type="EMBL" id="JABXWR010000001">
    <property type="protein sequence ID" value="NVO65818.1"/>
    <property type="molecule type" value="Genomic_DNA"/>
</dbReference>
<keyword evidence="1" id="KW-0472">Membrane</keyword>
<sequence>MDYLSFFLVCVLFAILGFGTTILCGYNIYKIYSDIGSFILLIPLILLLFVKPESIEESVEIISNAIEIFVDALPEMFIGDMAGTVAAAILKEIWW</sequence>
<reference evidence="2 3" key="1">
    <citation type="submission" date="2020-06" db="EMBL/GenBank/DDBJ databases">
        <title>Methanofollis fontis sp. nov., a methanogen isolated from marine sediments near a cold seep at Four-Way Closure Ridge offshore southwestern Taiwan.</title>
        <authorList>
            <person name="Chen S.-C."/>
            <person name="Teng N.-H."/>
            <person name="Lin Y.-S."/>
            <person name="Lai M.-C."/>
            <person name="Chen H.-H."/>
            <person name="Wang C.-C."/>
        </authorList>
    </citation>
    <scope>NUCLEOTIDE SEQUENCE [LARGE SCALE GENOMIC DNA]</scope>
    <source>
        <strain evidence="2 3">DSM 2702</strain>
    </source>
</reference>
<dbReference type="AlphaFoldDB" id="A0A7K4HLR7"/>
<gene>
    <name evidence="2" type="ORF">HWN36_00430</name>
</gene>
<evidence type="ECO:0000313" key="3">
    <source>
        <dbReference type="Proteomes" id="UP000570823"/>
    </source>
</evidence>
<evidence type="ECO:0000313" key="2">
    <source>
        <dbReference type="EMBL" id="NVO65818.1"/>
    </source>
</evidence>
<keyword evidence="1" id="KW-1133">Transmembrane helix</keyword>
<dbReference type="OrthoDB" id="386357at2157"/>
<dbReference type="RefSeq" id="WP_176787370.1">
    <property type="nucleotide sequence ID" value="NZ_JABXWR010000001.1"/>
</dbReference>
<dbReference type="Proteomes" id="UP000570823">
    <property type="component" value="Unassembled WGS sequence"/>
</dbReference>
<feature type="transmembrane region" description="Helical" evidence="1">
    <location>
        <begin position="6"/>
        <end position="24"/>
    </location>
</feature>
<keyword evidence="3" id="KW-1185">Reference proteome</keyword>
<name>A0A7K4HLR7_9EURY</name>
<evidence type="ECO:0000256" key="1">
    <source>
        <dbReference type="SAM" id="Phobius"/>
    </source>
</evidence>
<organism evidence="2 3">
    <name type="scientific">Methanofollis tationis</name>
    <dbReference type="NCBI Taxonomy" id="81417"/>
    <lineage>
        <taxon>Archaea</taxon>
        <taxon>Methanobacteriati</taxon>
        <taxon>Methanobacteriota</taxon>
        <taxon>Stenosarchaea group</taxon>
        <taxon>Methanomicrobia</taxon>
        <taxon>Methanomicrobiales</taxon>
        <taxon>Methanomicrobiaceae</taxon>
        <taxon>Methanofollis</taxon>
    </lineage>
</organism>
<keyword evidence="1" id="KW-0812">Transmembrane</keyword>